<feature type="domain" description="FMN-binding" evidence="6">
    <location>
        <begin position="90"/>
        <end position="171"/>
    </location>
</feature>
<keyword evidence="5" id="KW-0249">Electron transport</keyword>
<dbReference type="GO" id="GO:0010181">
    <property type="term" value="F:FMN binding"/>
    <property type="evidence" value="ECO:0007669"/>
    <property type="project" value="InterPro"/>
</dbReference>
<evidence type="ECO:0000256" key="4">
    <source>
        <dbReference type="ARBA" id="ARBA00022643"/>
    </source>
</evidence>
<keyword evidence="4" id="KW-0288">FMN</keyword>
<evidence type="ECO:0000313" key="7">
    <source>
        <dbReference type="EMBL" id="HGT47164.1"/>
    </source>
</evidence>
<dbReference type="InterPro" id="IPR007329">
    <property type="entry name" value="FMN-bd"/>
</dbReference>
<gene>
    <name evidence="7" type="ORF">ENS56_03955</name>
</gene>
<dbReference type="GO" id="GO:0009055">
    <property type="term" value="F:electron transfer activity"/>
    <property type="evidence" value="ECO:0007669"/>
    <property type="project" value="InterPro"/>
</dbReference>
<proteinExistence type="predicted"/>
<dbReference type="SMART" id="SM00900">
    <property type="entry name" value="FMN_bind"/>
    <property type="match status" value="1"/>
</dbReference>
<evidence type="ECO:0000256" key="5">
    <source>
        <dbReference type="ARBA" id="ARBA00022982"/>
    </source>
</evidence>
<name>A0A832DEG9_9BACT</name>
<accession>A0A832DEG9</accession>
<evidence type="ECO:0000256" key="2">
    <source>
        <dbReference type="ARBA" id="ARBA00022553"/>
    </source>
</evidence>
<dbReference type="GO" id="GO:0005886">
    <property type="term" value="C:plasma membrane"/>
    <property type="evidence" value="ECO:0007669"/>
    <property type="project" value="InterPro"/>
</dbReference>
<keyword evidence="3" id="KW-0285">Flavoprotein</keyword>
<evidence type="ECO:0000256" key="3">
    <source>
        <dbReference type="ARBA" id="ARBA00022630"/>
    </source>
</evidence>
<comment type="caution">
    <text evidence="7">The sequence shown here is derived from an EMBL/GenBank/DDBJ whole genome shotgun (WGS) entry which is preliminary data.</text>
</comment>
<dbReference type="PANTHER" id="PTHR36118:SF1">
    <property type="entry name" value="ION-TRANSLOCATING OXIDOREDUCTASE COMPLEX SUBUNIT G"/>
    <property type="match status" value="1"/>
</dbReference>
<dbReference type="EMBL" id="DSVI01000004">
    <property type="protein sequence ID" value="HGT47164.1"/>
    <property type="molecule type" value="Genomic_DNA"/>
</dbReference>
<evidence type="ECO:0000256" key="1">
    <source>
        <dbReference type="ARBA" id="ARBA00022448"/>
    </source>
</evidence>
<dbReference type="Pfam" id="PF04205">
    <property type="entry name" value="FMN_bind"/>
    <property type="match status" value="1"/>
</dbReference>
<dbReference type="GO" id="GO:0022900">
    <property type="term" value="P:electron transport chain"/>
    <property type="evidence" value="ECO:0007669"/>
    <property type="project" value="InterPro"/>
</dbReference>
<sequence>MVMMIKILFILIISFVAYSQNIQEKVNISLENCFGNNIQIDFEKFKLKNELKSSIERKVGQKFYSDEVYLYKISIDKKIIGYGLLDNVYGKSLPITFLVMFDSTGNILCSEIIKYREPYGGAVQSKEWNDQFKGKNMDSDFVVGKDVSGISGATISVNSVTKGIKKLTFLLSEIVSK</sequence>
<dbReference type="InterPro" id="IPR010209">
    <property type="entry name" value="Ion_transpt_RnfG/RsxG"/>
</dbReference>
<keyword evidence="1" id="KW-0813">Transport</keyword>
<reference evidence="7" key="1">
    <citation type="journal article" date="2020" name="mSystems">
        <title>Genome- and Community-Level Interaction Insights into Carbon Utilization and Element Cycling Functions of Hydrothermarchaeota in Hydrothermal Sediment.</title>
        <authorList>
            <person name="Zhou Z."/>
            <person name="Liu Y."/>
            <person name="Xu W."/>
            <person name="Pan J."/>
            <person name="Luo Z.H."/>
            <person name="Li M."/>
        </authorList>
    </citation>
    <scope>NUCLEOTIDE SEQUENCE [LARGE SCALE GENOMIC DNA]</scope>
    <source>
        <strain evidence="7">SpSt-500</strain>
    </source>
</reference>
<dbReference type="PANTHER" id="PTHR36118">
    <property type="entry name" value="ION-TRANSLOCATING OXIDOREDUCTASE COMPLEX SUBUNIT G"/>
    <property type="match status" value="1"/>
</dbReference>
<protein>
    <submittedName>
        <fullName evidence="7">FMN-binding protein</fullName>
    </submittedName>
</protein>
<dbReference type="AlphaFoldDB" id="A0A832DEG9"/>
<organism evidence="7">
    <name type="scientific">Ignavibacterium album</name>
    <dbReference type="NCBI Taxonomy" id="591197"/>
    <lineage>
        <taxon>Bacteria</taxon>
        <taxon>Pseudomonadati</taxon>
        <taxon>Ignavibacteriota</taxon>
        <taxon>Ignavibacteria</taxon>
        <taxon>Ignavibacteriales</taxon>
        <taxon>Ignavibacteriaceae</taxon>
        <taxon>Ignavibacterium</taxon>
    </lineage>
</organism>
<keyword evidence="2" id="KW-0597">Phosphoprotein</keyword>
<evidence type="ECO:0000259" key="6">
    <source>
        <dbReference type="SMART" id="SM00900"/>
    </source>
</evidence>